<reference evidence="2 3" key="1">
    <citation type="submission" date="2024-05" db="EMBL/GenBank/DDBJ databases">
        <title>Roseateles sp. 2.12 16S ribosomal RNA gene Genome sequencing and assembly.</title>
        <authorList>
            <person name="Woo H."/>
        </authorList>
    </citation>
    <scope>NUCLEOTIDE SEQUENCE [LARGE SCALE GENOMIC DNA]</scope>
    <source>
        <strain evidence="2 3">2.12</strain>
    </source>
</reference>
<accession>A0ABV0GL82</accession>
<evidence type="ECO:0000256" key="1">
    <source>
        <dbReference type="SAM" id="Phobius"/>
    </source>
</evidence>
<gene>
    <name evidence="2" type="ORF">ABDJ40_23750</name>
</gene>
<sequence>MIAYHGIAMMLPGELEWRVVAVEWVADYFYQRGRLLGAGRFLIHLAVYWCLVGAVGQVITAVPAGLQQGTPQTLAKVLPEVPTWWGPEHPLAFVLVLAIGMLGFFLSLIGKRLDRYQSA</sequence>
<keyword evidence="1" id="KW-1133">Transmembrane helix</keyword>
<dbReference type="EMBL" id="JBDPZC010000019">
    <property type="protein sequence ID" value="MEO3715800.1"/>
    <property type="molecule type" value="Genomic_DNA"/>
</dbReference>
<keyword evidence="1" id="KW-0472">Membrane</keyword>
<keyword evidence="3" id="KW-1185">Reference proteome</keyword>
<organism evidence="2 3">
    <name type="scientific">Roseateles flavus</name>
    <dbReference type="NCBI Taxonomy" id="3149041"/>
    <lineage>
        <taxon>Bacteria</taxon>
        <taxon>Pseudomonadati</taxon>
        <taxon>Pseudomonadota</taxon>
        <taxon>Betaproteobacteria</taxon>
        <taxon>Burkholderiales</taxon>
        <taxon>Sphaerotilaceae</taxon>
        <taxon>Roseateles</taxon>
    </lineage>
</organism>
<feature type="transmembrane region" description="Helical" evidence="1">
    <location>
        <begin position="41"/>
        <end position="66"/>
    </location>
</feature>
<proteinExistence type="predicted"/>
<name>A0ABV0GL82_9BURK</name>
<keyword evidence="1" id="KW-0812">Transmembrane</keyword>
<feature type="transmembrane region" description="Helical" evidence="1">
    <location>
        <begin position="91"/>
        <end position="109"/>
    </location>
</feature>
<comment type="caution">
    <text evidence="2">The sequence shown here is derived from an EMBL/GenBank/DDBJ whole genome shotgun (WGS) entry which is preliminary data.</text>
</comment>
<evidence type="ECO:0000313" key="3">
    <source>
        <dbReference type="Proteomes" id="UP001462640"/>
    </source>
</evidence>
<evidence type="ECO:0000313" key="2">
    <source>
        <dbReference type="EMBL" id="MEO3715800.1"/>
    </source>
</evidence>
<dbReference type="RefSeq" id="WP_347613482.1">
    <property type="nucleotide sequence ID" value="NZ_JBDPZC010000019.1"/>
</dbReference>
<protein>
    <submittedName>
        <fullName evidence="2">Uncharacterized protein</fullName>
    </submittedName>
</protein>
<dbReference type="Proteomes" id="UP001462640">
    <property type="component" value="Unassembled WGS sequence"/>
</dbReference>